<protein>
    <submittedName>
        <fullName evidence="2">Uncharacterized protein</fullName>
    </submittedName>
</protein>
<sequence length="122" mass="13754">MRKIEQQMNNAISESMDWKSANTEVIHTCDNVNPPVSHVFLHGNKIAEIGEGFIKLFDGGWQSNTTKSRLNAILSEHGIAGEGVFQKNFEWFIRLYNGTEFFTTEFRSGMRLGALTTADLLV</sequence>
<dbReference type="InterPro" id="IPR057004">
    <property type="entry name" value="Gp90-like"/>
</dbReference>
<dbReference type="Proteomes" id="UP000202784">
    <property type="component" value="Segment"/>
</dbReference>
<dbReference type="Proteomes" id="UP000240393">
    <property type="component" value="Segment"/>
</dbReference>
<dbReference type="Proteomes" id="UP000241903">
    <property type="component" value="Segment"/>
</dbReference>
<dbReference type="Pfam" id="PF23790">
    <property type="entry name" value="Kyano_Gp96"/>
    <property type="match status" value="1"/>
</dbReference>
<dbReference type="EMBL" id="KU686206">
    <property type="protein sequence ID" value="AOV60663.1"/>
    <property type="molecule type" value="Genomic_DNA"/>
</dbReference>
<dbReference type="KEGG" id="vg:30307644"/>
<keyword evidence="4" id="KW-1185">Reference proteome</keyword>
<name>A0A1D8KP63_9CAUD</name>
<evidence type="ECO:0000313" key="5">
    <source>
        <dbReference type="Proteomes" id="UP000240393"/>
    </source>
</evidence>
<gene>
    <name evidence="3" type="ORF">N161109_060</name>
    <name evidence="1" type="ORF">S050808_061</name>
    <name evidence="2" type="ORF">S820908_060</name>
</gene>
<reference evidence="4 5" key="1">
    <citation type="journal article" date="2016" name="Virology">
        <title>The genomic content and context of auxiliary metabolic genes in marine cyanomyoviruses.</title>
        <authorList>
            <person name="Crummett L.T."/>
            <person name="Puxty R.J."/>
            <person name="Weihe C."/>
            <person name="Marston M.F."/>
            <person name="Martiny J.B."/>
        </authorList>
    </citation>
    <scope>NUCLEOTIDE SEQUENCE [LARGE SCALE GENOMIC DNA]</scope>
    <source>
        <strain evidence="1">0808SB05</strain>
        <strain evidence="2">0908SB82</strain>
        <strain evidence="3">1109NB16</strain>
    </source>
</reference>
<dbReference type="EMBL" id="KU686205">
    <property type="protein sequence ID" value="AOV60435.1"/>
    <property type="molecule type" value="Genomic_DNA"/>
</dbReference>
<evidence type="ECO:0000313" key="1">
    <source>
        <dbReference type="EMBL" id="AOV60208.1"/>
    </source>
</evidence>
<accession>A0A1D8KP63</accession>
<evidence type="ECO:0000313" key="3">
    <source>
        <dbReference type="EMBL" id="AOV60663.1"/>
    </source>
</evidence>
<evidence type="ECO:0000313" key="4">
    <source>
        <dbReference type="Proteomes" id="UP000202784"/>
    </source>
</evidence>
<dbReference type="EMBL" id="KU686204">
    <property type="protein sequence ID" value="AOV60208.1"/>
    <property type="molecule type" value="Genomic_DNA"/>
</dbReference>
<dbReference type="RefSeq" id="YP_009322495.1">
    <property type="nucleotide sequence ID" value="NC_031922.1"/>
</dbReference>
<organism evidence="2 6">
    <name type="scientific">Synechococcus phage S-CAM9</name>
    <dbReference type="NCBI Taxonomy" id="1883369"/>
    <lineage>
        <taxon>Viruses</taxon>
        <taxon>Duplodnaviria</taxon>
        <taxon>Heunggongvirae</taxon>
        <taxon>Uroviricota</taxon>
        <taxon>Caudoviricetes</taxon>
        <taxon>Pantevenvirales</taxon>
        <taxon>Kyanoviridae</taxon>
        <taxon>Kanaloavirus</taxon>
        <taxon>Kanaloavirus scam9</taxon>
    </lineage>
</organism>
<dbReference type="OrthoDB" id="18760at10239"/>
<dbReference type="GeneID" id="30307644"/>
<evidence type="ECO:0000313" key="2">
    <source>
        <dbReference type="EMBL" id="AOV60435.1"/>
    </source>
</evidence>
<evidence type="ECO:0000313" key="6">
    <source>
        <dbReference type="Proteomes" id="UP000241903"/>
    </source>
</evidence>
<proteinExistence type="predicted"/>